<dbReference type="EMBL" id="LT796768">
    <property type="protein sequence ID" value="SKB03670.1"/>
    <property type="molecule type" value="Genomic_DNA"/>
</dbReference>
<dbReference type="STRING" id="1736691.SAMN06295964_0310"/>
<dbReference type="InterPro" id="IPR012349">
    <property type="entry name" value="Split_barrel_FMN-bd"/>
</dbReference>
<organism evidence="2 3">
    <name type="scientific">Aeromicrobium choanae</name>
    <dbReference type="NCBI Taxonomy" id="1736691"/>
    <lineage>
        <taxon>Bacteria</taxon>
        <taxon>Bacillati</taxon>
        <taxon>Actinomycetota</taxon>
        <taxon>Actinomycetes</taxon>
        <taxon>Propionibacteriales</taxon>
        <taxon>Nocardioidaceae</taxon>
        <taxon>Aeromicrobium</taxon>
    </lineage>
</organism>
<sequence length="160" mass="17348">MTTHDDQTQTVTAIMRDTRIAVLTYVSQEGALVSTPMGTQDFEHPGTTWFLTERSSEKVRALEADPRVNVAYASDAGWVSLSGTAHVEQNRGKVEDLWDASAGAFMSGGPEDEDNIALRIDATTAEYWESPGKVAAAVQFVKGLVTDSQPDLGDNDTIRL</sequence>
<protein>
    <submittedName>
        <fullName evidence="2">General stress protein 26</fullName>
    </submittedName>
</protein>
<evidence type="ECO:0000313" key="3">
    <source>
        <dbReference type="Proteomes" id="UP000191040"/>
    </source>
</evidence>
<dbReference type="OrthoDB" id="1432662at2"/>
<dbReference type="PANTHER" id="PTHR34818">
    <property type="entry name" value="PROTEIN BLI-3"/>
    <property type="match status" value="1"/>
</dbReference>
<keyword evidence="3" id="KW-1185">Reference proteome</keyword>
<reference evidence="3" key="1">
    <citation type="submission" date="2017-02" db="EMBL/GenBank/DDBJ databases">
        <authorList>
            <person name="Varghese N."/>
            <person name="Submissions S."/>
        </authorList>
    </citation>
    <scope>NUCLEOTIDE SEQUENCE [LARGE SCALE GENOMIC DNA]</scope>
    <source>
        <strain evidence="3">9H-4</strain>
    </source>
</reference>
<dbReference type="InterPro" id="IPR052917">
    <property type="entry name" value="Stress-Dev_Protein"/>
</dbReference>
<feature type="domain" description="General stress protein FMN-binding split barrel" evidence="1">
    <location>
        <begin position="6"/>
        <end position="151"/>
    </location>
</feature>
<dbReference type="PANTHER" id="PTHR34818:SF1">
    <property type="entry name" value="PROTEIN BLI-3"/>
    <property type="match status" value="1"/>
</dbReference>
<accession>A0A1T4YPM0</accession>
<dbReference type="SUPFAM" id="SSF50475">
    <property type="entry name" value="FMN-binding split barrel"/>
    <property type="match status" value="1"/>
</dbReference>
<proteinExistence type="predicted"/>
<dbReference type="InterPro" id="IPR038725">
    <property type="entry name" value="YdaG_split_barrel_FMN-bd"/>
</dbReference>
<dbReference type="Gene3D" id="2.30.110.10">
    <property type="entry name" value="Electron Transport, Fmn-binding Protein, Chain A"/>
    <property type="match status" value="1"/>
</dbReference>
<name>A0A1T4YPM0_9ACTN</name>
<gene>
    <name evidence="2" type="ORF">SAMN06295964_0310</name>
</gene>
<dbReference type="AlphaFoldDB" id="A0A1T4YPM0"/>
<evidence type="ECO:0000313" key="2">
    <source>
        <dbReference type="EMBL" id="SKB03670.1"/>
    </source>
</evidence>
<dbReference type="Pfam" id="PF16242">
    <property type="entry name" value="Pyrid_ox_like"/>
    <property type="match status" value="1"/>
</dbReference>
<dbReference type="RefSeq" id="WP_078698515.1">
    <property type="nucleotide sequence ID" value="NZ_LT796768.1"/>
</dbReference>
<dbReference type="Proteomes" id="UP000191040">
    <property type="component" value="Chromosome I"/>
</dbReference>
<evidence type="ECO:0000259" key="1">
    <source>
        <dbReference type="Pfam" id="PF16242"/>
    </source>
</evidence>